<proteinExistence type="predicted"/>
<dbReference type="WBParaSite" id="Hba_07467">
    <property type="protein sequence ID" value="Hba_07467"/>
    <property type="gene ID" value="Hba_07467"/>
</dbReference>
<name>A0A1I7WQN9_HETBA</name>
<evidence type="ECO:0000313" key="3">
    <source>
        <dbReference type="WBParaSite" id="Hba_07467"/>
    </source>
</evidence>
<keyword evidence="2" id="KW-1185">Reference proteome</keyword>
<organism evidence="2 3">
    <name type="scientific">Heterorhabditis bacteriophora</name>
    <name type="common">Entomopathogenic nematode worm</name>
    <dbReference type="NCBI Taxonomy" id="37862"/>
    <lineage>
        <taxon>Eukaryota</taxon>
        <taxon>Metazoa</taxon>
        <taxon>Ecdysozoa</taxon>
        <taxon>Nematoda</taxon>
        <taxon>Chromadorea</taxon>
        <taxon>Rhabditida</taxon>
        <taxon>Rhabditina</taxon>
        <taxon>Rhabditomorpha</taxon>
        <taxon>Strongyloidea</taxon>
        <taxon>Heterorhabditidae</taxon>
        <taxon>Heterorhabditis</taxon>
    </lineage>
</organism>
<protein>
    <submittedName>
        <fullName evidence="3">Uncharacterized protein</fullName>
    </submittedName>
</protein>
<keyword evidence="1" id="KW-0472">Membrane</keyword>
<dbReference type="Proteomes" id="UP000095283">
    <property type="component" value="Unplaced"/>
</dbReference>
<reference evidence="3" key="1">
    <citation type="submission" date="2016-11" db="UniProtKB">
        <authorList>
            <consortium name="WormBaseParasite"/>
        </authorList>
    </citation>
    <scope>IDENTIFICATION</scope>
</reference>
<accession>A0A1I7WQN9</accession>
<sequence>MLGRKTCKICKPKHHASPCFSPIEQMVRTPLLNKKVSDRTDGSPDSARTTTTNDCFSGTIICSNMHSSSRRASKPYVTLLVCAYINLSNPSNVERRMSVLAFLVLVVATPTNLLSLRTHFDSLILMLQNYTLYTFPNTLNTFKIILPKLECFLSDKYDCQSKISSINANHISQIEKQSELELRPSVAKPPTPIARIVHSDSLHTAESPKRFAVIRAKSFVLQSGYHH</sequence>
<evidence type="ECO:0000313" key="2">
    <source>
        <dbReference type="Proteomes" id="UP000095283"/>
    </source>
</evidence>
<dbReference type="AlphaFoldDB" id="A0A1I7WQN9"/>
<feature type="transmembrane region" description="Helical" evidence="1">
    <location>
        <begin position="97"/>
        <end position="116"/>
    </location>
</feature>
<keyword evidence="1" id="KW-1133">Transmembrane helix</keyword>
<evidence type="ECO:0000256" key="1">
    <source>
        <dbReference type="SAM" id="Phobius"/>
    </source>
</evidence>
<keyword evidence="1" id="KW-0812">Transmembrane</keyword>